<comment type="caution">
    <text evidence="8">The sequence shown here is derived from an EMBL/GenBank/DDBJ whole genome shotgun (WGS) entry which is preliminary data.</text>
</comment>
<keyword evidence="4 6" id="KW-0808">Transferase</keyword>
<dbReference type="Proteomes" id="UP000613075">
    <property type="component" value="Unassembled WGS sequence"/>
</dbReference>
<dbReference type="EC" id="2.6.1.-" evidence="6"/>
<evidence type="ECO:0000313" key="8">
    <source>
        <dbReference type="EMBL" id="MBE8590388.1"/>
    </source>
</evidence>
<keyword evidence="9" id="KW-1185">Reference proteome</keyword>
<dbReference type="Pfam" id="PF00155">
    <property type="entry name" value="Aminotran_1_2"/>
    <property type="match status" value="1"/>
</dbReference>
<evidence type="ECO:0000256" key="5">
    <source>
        <dbReference type="ARBA" id="ARBA00022898"/>
    </source>
</evidence>
<name>A0ABR9SNC0_9PSED</name>
<gene>
    <name evidence="8" type="ORF">IQK56_05315</name>
</gene>
<evidence type="ECO:0000256" key="4">
    <source>
        <dbReference type="ARBA" id="ARBA00022679"/>
    </source>
</evidence>
<accession>A0ABR9SNC0</accession>
<organism evidence="8 9">
    <name type="scientific">Pseudomonas cyclaminis</name>
    <dbReference type="NCBI Taxonomy" id="2781239"/>
    <lineage>
        <taxon>Bacteria</taxon>
        <taxon>Pseudomonadati</taxon>
        <taxon>Pseudomonadota</taxon>
        <taxon>Gammaproteobacteria</taxon>
        <taxon>Pseudomonadales</taxon>
        <taxon>Pseudomonadaceae</taxon>
        <taxon>Pseudomonas</taxon>
    </lineage>
</organism>
<comment type="similarity">
    <text evidence="2 6">Belongs to the class-I pyridoxal-phosphate-dependent aminotransferase family.</text>
</comment>
<dbReference type="InterPro" id="IPR015422">
    <property type="entry name" value="PyrdxlP-dep_Trfase_small"/>
</dbReference>
<evidence type="ECO:0000256" key="6">
    <source>
        <dbReference type="RuleBase" id="RU000481"/>
    </source>
</evidence>
<dbReference type="InterPro" id="IPR004838">
    <property type="entry name" value="NHTrfase_class1_PyrdxlP-BS"/>
</dbReference>
<dbReference type="InterPro" id="IPR015421">
    <property type="entry name" value="PyrdxlP-dep_Trfase_major"/>
</dbReference>
<dbReference type="CDD" id="cd00609">
    <property type="entry name" value="AAT_like"/>
    <property type="match status" value="1"/>
</dbReference>
<evidence type="ECO:0000259" key="7">
    <source>
        <dbReference type="Pfam" id="PF00155"/>
    </source>
</evidence>
<feature type="domain" description="Aminotransferase class I/classII large" evidence="7">
    <location>
        <begin position="37"/>
        <end position="397"/>
    </location>
</feature>
<proteinExistence type="inferred from homology"/>
<keyword evidence="3 6" id="KW-0032">Aminotransferase</keyword>
<dbReference type="PANTHER" id="PTHR46383">
    <property type="entry name" value="ASPARTATE AMINOTRANSFERASE"/>
    <property type="match status" value="1"/>
</dbReference>
<evidence type="ECO:0000313" key="9">
    <source>
        <dbReference type="Proteomes" id="UP000613075"/>
    </source>
</evidence>
<dbReference type="SUPFAM" id="SSF53383">
    <property type="entry name" value="PLP-dependent transferases"/>
    <property type="match status" value="1"/>
</dbReference>
<dbReference type="InterPro" id="IPR004839">
    <property type="entry name" value="Aminotransferase_I/II_large"/>
</dbReference>
<comment type="cofactor">
    <cofactor evidence="1 6">
        <name>pyridoxal 5'-phosphate</name>
        <dbReference type="ChEBI" id="CHEBI:597326"/>
    </cofactor>
</comment>
<dbReference type="Gene3D" id="3.40.640.10">
    <property type="entry name" value="Type I PLP-dependent aspartate aminotransferase-like (Major domain)"/>
    <property type="match status" value="1"/>
</dbReference>
<evidence type="ECO:0000256" key="3">
    <source>
        <dbReference type="ARBA" id="ARBA00022576"/>
    </source>
</evidence>
<sequence>MKDAAMSFLSDRVLGIAPSPSIAANALVTELRAQGRDIVNFTVGEPDFDTPAHILEAASLAMHSGDTHYTPTSGTLALRKAICLKLARDNDLAYGLDEVVAGCGGKHIIYHALAATLNRGDEVIVHTPYWVSYPDIARLNDATPVIIPGDESLGFKLSPEALEHAITPRTKWVILNSPNNPSGAVYSEAELLALAQVLRRHPHVLVMADEIYEHFVYGGARHVPLTRLAPDLKSRTLIVNGASKGYAMTGWRLGFGAGPAWLIAAIAKLLSQTTTCPSSLSQAAAVAAFAGDQAPIAGMREEYQHRRARMLTLLEGIPGLGFTPPDGAFYVFANVSGLIGKLTAQGDRLQSDTQMVDYLLRDYGLATVSGAAYGMSPYVRLSFASSLDVIEEGCRRLKDACHDLR</sequence>
<reference evidence="8 9" key="1">
    <citation type="submission" date="2020-10" db="EMBL/GenBank/DDBJ databases">
        <title>The draft genomes of Cyclamen pathogen Pseudomonas sp.</title>
        <authorList>
            <person name="Fujikawa T."/>
            <person name="Sawada H."/>
        </authorList>
    </citation>
    <scope>NUCLEOTIDE SEQUENCE [LARGE SCALE GENOMIC DNA]</scope>
    <source>
        <strain evidence="8 9">MAFF 301449</strain>
    </source>
</reference>
<dbReference type="PROSITE" id="PS00105">
    <property type="entry name" value="AA_TRANSFER_CLASS_1"/>
    <property type="match status" value="1"/>
</dbReference>
<dbReference type="InterPro" id="IPR050596">
    <property type="entry name" value="AspAT/PAT-like"/>
</dbReference>
<evidence type="ECO:0000256" key="1">
    <source>
        <dbReference type="ARBA" id="ARBA00001933"/>
    </source>
</evidence>
<evidence type="ECO:0000256" key="2">
    <source>
        <dbReference type="ARBA" id="ARBA00007441"/>
    </source>
</evidence>
<dbReference type="PANTHER" id="PTHR46383:SF1">
    <property type="entry name" value="ASPARTATE AMINOTRANSFERASE"/>
    <property type="match status" value="1"/>
</dbReference>
<protein>
    <recommendedName>
        <fullName evidence="6">Aminotransferase</fullName>
        <ecNumber evidence="6">2.6.1.-</ecNumber>
    </recommendedName>
</protein>
<keyword evidence="5" id="KW-0663">Pyridoxal phosphate</keyword>
<dbReference type="GO" id="GO:0008483">
    <property type="term" value="F:transaminase activity"/>
    <property type="evidence" value="ECO:0007669"/>
    <property type="project" value="UniProtKB-KW"/>
</dbReference>
<dbReference type="EMBL" id="JADDUM010000035">
    <property type="protein sequence ID" value="MBE8590388.1"/>
    <property type="molecule type" value="Genomic_DNA"/>
</dbReference>
<dbReference type="InterPro" id="IPR015424">
    <property type="entry name" value="PyrdxlP-dep_Trfase"/>
</dbReference>
<dbReference type="Gene3D" id="3.90.1150.10">
    <property type="entry name" value="Aspartate Aminotransferase, domain 1"/>
    <property type="match status" value="1"/>
</dbReference>